<reference evidence="2 3" key="1">
    <citation type="submission" date="2016-08" db="EMBL/GenBank/DDBJ databases">
        <title>Hymenobacter coccineus sp. nov., Hymenobacter lapidarius sp. nov. and Hymenobacter glacialis sp. nov., isolated from Antarctic soil.</title>
        <authorList>
            <person name="Sedlacek I."/>
            <person name="Kralova S."/>
            <person name="Kyrova K."/>
            <person name="Maslanova I."/>
            <person name="Stankova E."/>
            <person name="Vrbovska V."/>
            <person name="Nemec M."/>
            <person name="Bartak M."/>
            <person name="Svec P."/>
            <person name="Busse H.-J."/>
            <person name="Pantucek R."/>
        </authorList>
    </citation>
    <scope>NUCLEOTIDE SEQUENCE [LARGE SCALE GENOMIC DNA]</scope>
    <source>
        <strain evidence="2 3">CCM 8649</strain>
    </source>
</reference>
<gene>
    <name evidence="2" type="ORF">BEN49_22215</name>
</gene>
<dbReference type="Proteomes" id="UP000177506">
    <property type="component" value="Unassembled WGS sequence"/>
</dbReference>
<name>A0A1G1TIB5_9BACT</name>
<dbReference type="InterPro" id="IPR053842">
    <property type="entry name" value="NikA-like"/>
</dbReference>
<comment type="caution">
    <text evidence="2">The sequence shown here is derived from an EMBL/GenBank/DDBJ whole genome shotgun (WGS) entry which is preliminary data.</text>
</comment>
<feature type="compositionally biased region" description="Basic and acidic residues" evidence="1">
    <location>
        <begin position="1"/>
        <end position="11"/>
    </location>
</feature>
<dbReference type="RefSeq" id="WP_070742772.1">
    <property type="nucleotide sequence ID" value="NZ_MDZA01000126.1"/>
</dbReference>
<dbReference type="Pfam" id="PF21983">
    <property type="entry name" value="NikA-like"/>
    <property type="match status" value="1"/>
</dbReference>
<keyword evidence="3" id="KW-1185">Reference proteome</keyword>
<dbReference type="AlphaFoldDB" id="A0A1G1TIB5"/>
<feature type="region of interest" description="Disordered" evidence="1">
    <location>
        <begin position="1"/>
        <end position="25"/>
    </location>
</feature>
<sequence>MNPERPTPEPAKKKRAPGRPKAQFTHDATIQLRLERGQLEQLTEQARVTGYSRSAIIRAALDGVQVIQAAPTAEQREHYRQLVKLATNLNQLVVQARVGQDVQDRARATLDQVQQLLATLNPSAA</sequence>
<dbReference type="EMBL" id="MDZA01000126">
    <property type="protein sequence ID" value="OGX90611.1"/>
    <property type="molecule type" value="Genomic_DNA"/>
</dbReference>
<proteinExistence type="predicted"/>
<accession>A0A1G1TIB5</accession>
<evidence type="ECO:0000256" key="1">
    <source>
        <dbReference type="SAM" id="MobiDB-lite"/>
    </source>
</evidence>
<dbReference type="OrthoDB" id="887060at2"/>
<protein>
    <submittedName>
        <fullName evidence="2">Uncharacterized protein</fullName>
    </submittedName>
</protein>
<organism evidence="2 3">
    <name type="scientific">Hymenobacter coccineus</name>
    <dbReference type="NCBI Taxonomy" id="1908235"/>
    <lineage>
        <taxon>Bacteria</taxon>
        <taxon>Pseudomonadati</taxon>
        <taxon>Bacteroidota</taxon>
        <taxon>Cytophagia</taxon>
        <taxon>Cytophagales</taxon>
        <taxon>Hymenobacteraceae</taxon>
        <taxon>Hymenobacter</taxon>
    </lineage>
</organism>
<evidence type="ECO:0000313" key="2">
    <source>
        <dbReference type="EMBL" id="OGX90611.1"/>
    </source>
</evidence>
<evidence type="ECO:0000313" key="3">
    <source>
        <dbReference type="Proteomes" id="UP000177506"/>
    </source>
</evidence>